<dbReference type="InterPro" id="IPR001611">
    <property type="entry name" value="Leu-rich_rpt"/>
</dbReference>
<evidence type="ECO:0000256" key="1">
    <source>
        <dbReference type="ARBA" id="ARBA00008894"/>
    </source>
</evidence>
<keyword evidence="3" id="KW-0677">Repeat</keyword>
<dbReference type="GO" id="GO:0043531">
    <property type="term" value="F:ADP binding"/>
    <property type="evidence" value="ECO:0007669"/>
    <property type="project" value="InterPro"/>
</dbReference>
<dbReference type="InterPro" id="IPR058922">
    <property type="entry name" value="WHD_DRP"/>
</dbReference>
<evidence type="ECO:0000259" key="6">
    <source>
        <dbReference type="Pfam" id="PF00931"/>
    </source>
</evidence>
<dbReference type="GO" id="GO:0005524">
    <property type="term" value="F:ATP binding"/>
    <property type="evidence" value="ECO:0007669"/>
    <property type="project" value="UniProtKB-KW"/>
</dbReference>
<dbReference type="Proteomes" id="UP001140206">
    <property type="component" value="Chromosome 5"/>
</dbReference>
<dbReference type="SMART" id="SM00369">
    <property type="entry name" value="LRR_TYP"/>
    <property type="match status" value="2"/>
</dbReference>
<dbReference type="InterPro" id="IPR032675">
    <property type="entry name" value="LRR_dom_sf"/>
</dbReference>
<keyword evidence="10" id="KW-1185">Reference proteome</keyword>
<dbReference type="AlphaFoldDB" id="A0AAV8CN54"/>
<feature type="domain" description="Disease resistance R13L4/SHOC-2-like LRR" evidence="8">
    <location>
        <begin position="572"/>
        <end position="916"/>
    </location>
</feature>
<evidence type="ECO:0000256" key="5">
    <source>
        <dbReference type="ARBA" id="ARBA00022840"/>
    </source>
</evidence>
<feature type="domain" description="NB-ARC" evidence="6">
    <location>
        <begin position="159"/>
        <end position="316"/>
    </location>
</feature>
<dbReference type="Gene3D" id="3.40.50.300">
    <property type="entry name" value="P-loop containing nucleotide triphosphate hydrolases"/>
    <property type="match status" value="1"/>
</dbReference>
<dbReference type="InterPro" id="IPR027417">
    <property type="entry name" value="P-loop_NTPase"/>
</dbReference>
<dbReference type="GO" id="GO:0002758">
    <property type="term" value="P:innate immune response-activating signaling pathway"/>
    <property type="evidence" value="ECO:0007669"/>
    <property type="project" value="UniProtKB-ARBA"/>
</dbReference>
<dbReference type="InterPro" id="IPR002182">
    <property type="entry name" value="NB-ARC"/>
</dbReference>
<name>A0AAV8CN54_9POAL</name>
<dbReference type="Pfam" id="PF00931">
    <property type="entry name" value="NB-ARC"/>
    <property type="match status" value="1"/>
</dbReference>
<evidence type="ECO:0000256" key="3">
    <source>
        <dbReference type="ARBA" id="ARBA00022737"/>
    </source>
</evidence>
<dbReference type="SUPFAM" id="SSF52540">
    <property type="entry name" value="P-loop containing nucleoside triphosphate hydrolases"/>
    <property type="match status" value="1"/>
</dbReference>
<dbReference type="InterPro" id="IPR003591">
    <property type="entry name" value="Leu-rich_rpt_typical-subtyp"/>
</dbReference>
<keyword evidence="4" id="KW-0611">Plant defense</keyword>
<dbReference type="InterPro" id="IPR042197">
    <property type="entry name" value="Apaf_helical"/>
</dbReference>
<dbReference type="InterPro" id="IPR055414">
    <property type="entry name" value="LRR_R13L4/SHOC2-like"/>
</dbReference>
<dbReference type="FunFam" id="1.10.10.10:FF:000322">
    <property type="entry name" value="Probable disease resistance protein At1g63360"/>
    <property type="match status" value="1"/>
</dbReference>
<dbReference type="Gene3D" id="1.10.10.10">
    <property type="entry name" value="Winged helix-like DNA-binding domain superfamily/Winged helix DNA-binding domain"/>
    <property type="match status" value="1"/>
</dbReference>
<evidence type="ECO:0000259" key="7">
    <source>
        <dbReference type="Pfam" id="PF23559"/>
    </source>
</evidence>
<evidence type="ECO:0000259" key="8">
    <source>
        <dbReference type="Pfam" id="PF23598"/>
    </source>
</evidence>
<evidence type="ECO:0000313" key="10">
    <source>
        <dbReference type="Proteomes" id="UP001140206"/>
    </source>
</evidence>
<dbReference type="Pfam" id="PF23598">
    <property type="entry name" value="LRR_14"/>
    <property type="match status" value="1"/>
</dbReference>
<comment type="similarity">
    <text evidence="1">Belongs to the disease resistance NB-LRR family.</text>
</comment>
<keyword evidence="5" id="KW-0067">ATP-binding</keyword>
<dbReference type="EMBL" id="JAMFTS010000005">
    <property type="protein sequence ID" value="KAJ4756249.1"/>
    <property type="molecule type" value="Genomic_DNA"/>
</dbReference>
<evidence type="ECO:0000256" key="4">
    <source>
        <dbReference type="ARBA" id="ARBA00022821"/>
    </source>
</evidence>
<dbReference type="PANTHER" id="PTHR33463:SF207">
    <property type="entry name" value="AAA+ ATPASE DOMAIN-CONTAINING PROTEIN"/>
    <property type="match status" value="1"/>
</dbReference>
<dbReference type="PANTHER" id="PTHR33463">
    <property type="entry name" value="NB-ARC DOMAIN-CONTAINING PROTEIN-RELATED"/>
    <property type="match status" value="1"/>
</dbReference>
<comment type="caution">
    <text evidence="9">The sequence shown here is derived from an EMBL/GenBank/DDBJ whole genome shotgun (WGS) entry which is preliminary data.</text>
</comment>
<sequence>MDCVSQAVAAVIPSIIGPVLKNIAYPFKVADNVKALDDPILKLSAAQTDVKAKVENAERQGLTQADLVGNWLRQVEAVKGEVDDIKRRYQERSRCFGSQSFNCWSNFSISKDAAKKLMVVQKLCEDGRFEDVAIQLPPEVPELLVGSEVVVPQEEANFQEILRYIDSDKNGIIGIWGMGGVGKTRLLHLVHNHYKENSAFDVVVKVTASKECSVEKLQKELCENCGLDRGNSTEKSIISNYLTKRNFLILLDDLWGQIDLEKVGIPLGLGNRLKKKIVITTRSKKICGLMGVNKSLKVEGLDHENALRLFNENVGGETIESHPLIPSLAEKVVKELGGLPLALITVGKSMSDKIYPSEWNHAIDRLEKSGLNELDEEKIFHQLKLSYDSLNTKKLKDCFLVCSLWPEDYSIEKTNLIECWLGLGFLDLDISDARNIYNPGYDVIRKLLSACLLEEVGSEYVKMHDVIRDMALWIARGEDKENDKWVVLDGLDQMRHKNIRWSDVERASLISYELMVPMNGKELPLNPYEYDELISDGSDEWEGVPLIPCDATRLQFVRVCSGYPFIATIDALVQNVSIFRDLEFLELRNCDLYSFPQGISQLVKLEHLNLENNHIKSVPDELKHVRNLRFLSLGYNSISLFPKGVLPELKELMVLDIYNINRGSSEDGEEQYWTCLINELRSLSKLRCLSINLQQPAHFRNLLELSNLPVRTLFLHYKNETDTLEIPSSFIGKVQDNLYKLELKVRSVRKLLFGSNYQSRLGNLEFLSFLMYELEMIEWPWNVAPEDLLPMLHDLFLECWRILDVSWTLYLPCLRTLKLFRCVHIVQLFEPVGGCGSGAIKPTFPSLIRLELELLPEMEIICDESITFPSLEEITIHKCPKLKKLPFQSRGKLKTIKIESECWERLEWEDNDLKQDLQGLVRDLWRRR</sequence>
<dbReference type="Gene3D" id="1.10.8.430">
    <property type="entry name" value="Helical domain of apoptotic protease-activating factors"/>
    <property type="match status" value="1"/>
</dbReference>
<dbReference type="InterPro" id="IPR050905">
    <property type="entry name" value="Plant_NBS-LRR"/>
</dbReference>
<dbReference type="SUPFAM" id="SSF52058">
    <property type="entry name" value="L domain-like"/>
    <property type="match status" value="1"/>
</dbReference>
<organism evidence="9 10">
    <name type="scientific">Rhynchospora pubera</name>
    <dbReference type="NCBI Taxonomy" id="906938"/>
    <lineage>
        <taxon>Eukaryota</taxon>
        <taxon>Viridiplantae</taxon>
        <taxon>Streptophyta</taxon>
        <taxon>Embryophyta</taxon>
        <taxon>Tracheophyta</taxon>
        <taxon>Spermatophyta</taxon>
        <taxon>Magnoliopsida</taxon>
        <taxon>Liliopsida</taxon>
        <taxon>Poales</taxon>
        <taxon>Cyperaceae</taxon>
        <taxon>Cyperoideae</taxon>
        <taxon>Rhynchosporeae</taxon>
        <taxon>Rhynchospora</taxon>
    </lineage>
</organism>
<dbReference type="GO" id="GO:0042742">
    <property type="term" value="P:defense response to bacterium"/>
    <property type="evidence" value="ECO:0007669"/>
    <property type="project" value="UniProtKB-ARBA"/>
</dbReference>
<dbReference type="InterPro" id="IPR036388">
    <property type="entry name" value="WH-like_DNA-bd_sf"/>
</dbReference>
<dbReference type="FunFam" id="3.40.50.300:FF:001091">
    <property type="entry name" value="Probable disease resistance protein At1g61300"/>
    <property type="match status" value="1"/>
</dbReference>
<dbReference type="Pfam" id="PF23559">
    <property type="entry name" value="WHD_DRP"/>
    <property type="match status" value="1"/>
</dbReference>
<protein>
    <submittedName>
        <fullName evidence="9">Disease resistance protein RPS5</fullName>
    </submittedName>
</protein>
<evidence type="ECO:0000256" key="2">
    <source>
        <dbReference type="ARBA" id="ARBA00022614"/>
    </source>
</evidence>
<feature type="domain" description="Disease resistance protein winged helix" evidence="7">
    <location>
        <begin position="404"/>
        <end position="471"/>
    </location>
</feature>
<dbReference type="PROSITE" id="PS51450">
    <property type="entry name" value="LRR"/>
    <property type="match status" value="1"/>
</dbReference>
<reference evidence="9" key="1">
    <citation type="submission" date="2022-08" db="EMBL/GenBank/DDBJ databases">
        <authorList>
            <person name="Marques A."/>
        </authorList>
    </citation>
    <scope>NUCLEOTIDE SEQUENCE</scope>
    <source>
        <strain evidence="9">RhyPub2mFocal</strain>
        <tissue evidence="9">Leaves</tissue>
    </source>
</reference>
<proteinExistence type="inferred from homology"/>
<keyword evidence="5" id="KW-0547">Nucleotide-binding</keyword>
<evidence type="ECO:0000313" key="9">
    <source>
        <dbReference type="EMBL" id="KAJ4756249.1"/>
    </source>
</evidence>
<gene>
    <name evidence="9" type="ORF">LUZ62_090654</name>
</gene>
<accession>A0AAV8CN54</accession>
<keyword evidence="2" id="KW-0433">Leucine-rich repeat</keyword>
<dbReference type="Gene3D" id="3.80.10.10">
    <property type="entry name" value="Ribonuclease Inhibitor"/>
    <property type="match status" value="1"/>
</dbReference>
<dbReference type="GO" id="GO:0009626">
    <property type="term" value="P:plant-type hypersensitive response"/>
    <property type="evidence" value="ECO:0007669"/>
    <property type="project" value="UniProtKB-ARBA"/>
</dbReference>
<dbReference type="PRINTS" id="PR00364">
    <property type="entry name" value="DISEASERSIST"/>
</dbReference>